<dbReference type="EMBL" id="CDGJ01000002">
    <property type="protein sequence ID" value="CEJ05630.1"/>
    <property type="molecule type" value="Genomic_DNA"/>
</dbReference>
<evidence type="ECO:0000313" key="3">
    <source>
        <dbReference type="EMBL" id="CEJ05630.1"/>
    </source>
</evidence>
<dbReference type="EMBL" id="LR746496">
    <property type="protein sequence ID" value="CAA7603132.1"/>
    <property type="molecule type" value="Genomic_DNA"/>
</dbReference>
<evidence type="ECO:0000313" key="4">
    <source>
        <dbReference type="Proteomes" id="UP001071230"/>
    </source>
</evidence>
<dbReference type="KEGG" id="aacx:DEACI_3955"/>
<dbReference type="PANTHER" id="PTHR37023">
    <property type="entry name" value="TRANSPOSASE"/>
    <property type="match status" value="1"/>
</dbReference>
<dbReference type="PANTHER" id="PTHR37023:SF1">
    <property type="entry name" value="ISSOD25 TRANSPOSASE TNPA_ISSOD25"/>
    <property type="match status" value="1"/>
</dbReference>
<dbReference type="InterPro" id="IPR026889">
    <property type="entry name" value="Zn_Tnp"/>
</dbReference>
<gene>
    <name evidence="3" type="ORF">DEACI_0004</name>
    <name evidence="2" type="ORF">DEACI_3955</name>
</gene>
<keyword evidence="4" id="KW-1185">Reference proteome</keyword>
<reference evidence="2" key="2">
    <citation type="submission" date="2020-01" db="EMBL/GenBank/DDBJ databases">
        <authorList>
            <person name="Hornung B."/>
        </authorList>
    </citation>
    <scope>NUCLEOTIDE SEQUENCE</scope>
    <source>
        <strain evidence="2">PacBioINE</strain>
    </source>
</reference>
<feature type="domain" description="Transposase zinc-binding" evidence="1">
    <location>
        <begin position="11"/>
        <end position="91"/>
    </location>
</feature>
<organism evidence="2">
    <name type="scientific">Acididesulfobacillus acetoxydans</name>
    <dbReference type="NCBI Taxonomy" id="1561005"/>
    <lineage>
        <taxon>Bacteria</taxon>
        <taxon>Bacillati</taxon>
        <taxon>Bacillota</taxon>
        <taxon>Clostridia</taxon>
        <taxon>Eubacteriales</taxon>
        <taxon>Peptococcaceae</taxon>
        <taxon>Acididesulfobacillus</taxon>
    </lineage>
</organism>
<evidence type="ECO:0000259" key="1">
    <source>
        <dbReference type="Pfam" id="PF14319"/>
    </source>
</evidence>
<dbReference type="AlphaFoldDB" id="A0A8S0WI68"/>
<sequence length="132" mass="15128">MPELQDIFNQVHLEAMSPAQAKAFNMIRHCRTSLLGYPAEVCTECGFVDVSYNSCRNRHCPKCQHAVQEDWVEAQMTKLLPVGYFHVVFTLPQALNTPVFQNQKLLYSILMQAARRSLNWLKIVNSSAQRSE</sequence>
<dbReference type="Pfam" id="PF14319">
    <property type="entry name" value="Zn_Tnp_IS91"/>
    <property type="match status" value="1"/>
</dbReference>
<reference evidence="3" key="1">
    <citation type="submission" date="2014-11" db="EMBL/GenBank/DDBJ databases">
        <authorList>
            <person name="Hornung B.V."/>
        </authorList>
    </citation>
    <scope>NUCLEOTIDE SEQUENCE</scope>
    <source>
        <strain evidence="3">INE</strain>
    </source>
</reference>
<dbReference type="Proteomes" id="UP001071230">
    <property type="component" value="Unassembled WGS sequence"/>
</dbReference>
<dbReference type="Proteomes" id="UP000836597">
    <property type="component" value="Chromosome"/>
</dbReference>
<protein>
    <submittedName>
        <fullName evidence="2 3">Transposase zinc-binding domain</fullName>
    </submittedName>
</protein>
<name>A0A8S0WI68_9FIRM</name>
<accession>A0A8S0WI68</accession>
<proteinExistence type="predicted"/>
<evidence type="ECO:0000313" key="2">
    <source>
        <dbReference type="EMBL" id="CAA7603132.1"/>
    </source>
</evidence>